<proteinExistence type="predicted"/>
<evidence type="ECO:0000313" key="2">
    <source>
        <dbReference type="Proteomes" id="UP000254937"/>
    </source>
</evidence>
<accession>A0A370PXE5</accession>
<evidence type="ECO:0000313" key="1">
    <source>
        <dbReference type="EMBL" id="RDK46861.1"/>
    </source>
</evidence>
<reference evidence="1 2" key="1">
    <citation type="submission" date="2018-07" db="EMBL/GenBank/DDBJ databases">
        <title>Section-level genome sequencing of Aspergillus section Nigri to investigate inter- and intra-species variation.</title>
        <authorList>
            <consortium name="DOE Joint Genome Institute"/>
            <person name="Vesth T.C."/>
            <person name="Nybo J.L."/>
            <person name="Theobald S."/>
            <person name="Frisvad J.C."/>
            <person name="Larsen T.O."/>
            <person name="Nielsen K.F."/>
            <person name="Hoof J.B."/>
            <person name="Brandl J."/>
            <person name="Salamov A."/>
            <person name="Riley R."/>
            <person name="Gladden J.M."/>
            <person name="Phatale P."/>
            <person name="Nielsen M.T."/>
            <person name="Lyhne E.K."/>
            <person name="Kogle M.E."/>
            <person name="Strasser K."/>
            <person name="McDonnell E."/>
            <person name="Barry K."/>
            <person name="Clum A."/>
            <person name="Chen C."/>
            <person name="Nolan M."/>
            <person name="Sandor L."/>
            <person name="Kuo A."/>
            <person name="Lipzen A."/>
            <person name="Hainaut M."/>
            <person name="Drula E."/>
            <person name="Tsang A."/>
            <person name="Magnuson J.K."/>
            <person name="Henrissat B."/>
            <person name="Wiebenga A."/>
            <person name="Simmons B.A."/>
            <person name="Makela M.R."/>
            <person name="De vries R.P."/>
            <person name="Grigoriev I.V."/>
            <person name="Mortensen U.H."/>
            <person name="Baker S.E."/>
            <person name="Andersen M.R."/>
        </authorList>
    </citation>
    <scope>NUCLEOTIDE SEQUENCE [LARGE SCALE GENOMIC DNA]</scope>
    <source>
        <strain evidence="1 2">ATCC 13157</strain>
    </source>
</reference>
<gene>
    <name evidence="1" type="ORF">M752DRAFT_64979</name>
</gene>
<sequence length="170" mass="19567">MIILININSVGKSTVTEEISFFLESQLNGRDERWEETERKRKERRVRKSQVRRRWRKRDERGIQQQHFFCASSPSSAASSLAASKYSLLASHRIGQHLSLSRPVFLSVSFSVSLSPLMVSLPEPQRIPANHGWLRQVFPSSAESTVRLPVSLPALRWFQHTPDPRHNKPV</sequence>
<keyword evidence="2" id="KW-1185">Reference proteome</keyword>
<protein>
    <submittedName>
        <fullName evidence="1">Uncharacterized protein</fullName>
    </submittedName>
</protein>
<dbReference type="Proteomes" id="UP000254937">
    <property type="component" value="Unassembled WGS sequence"/>
</dbReference>
<dbReference type="EMBL" id="KZ851845">
    <property type="protein sequence ID" value="RDK46861.1"/>
    <property type="molecule type" value="Genomic_DNA"/>
</dbReference>
<organism evidence="1 2">
    <name type="scientific">Aspergillus phoenicis ATCC 13157</name>
    <dbReference type="NCBI Taxonomy" id="1353007"/>
    <lineage>
        <taxon>Eukaryota</taxon>
        <taxon>Fungi</taxon>
        <taxon>Dikarya</taxon>
        <taxon>Ascomycota</taxon>
        <taxon>Pezizomycotina</taxon>
        <taxon>Eurotiomycetes</taxon>
        <taxon>Eurotiomycetidae</taxon>
        <taxon>Eurotiales</taxon>
        <taxon>Aspergillaceae</taxon>
        <taxon>Aspergillus</taxon>
    </lineage>
</organism>
<dbReference type="AlphaFoldDB" id="A0A370PXE5"/>
<name>A0A370PXE5_ASPPH</name>